<organism evidence="1 2">
    <name type="scientific">Knoellia aerolata DSM 18566</name>
    <dbReference type="NCBI Taxonomy" id="1385519"/>
    <lineage>
        <taxon>Bacteria</taxon>
        <taxon>Bacillati</taxon>
        <taxon>Actinomycetota</taxon>
        <taxon>Actinomycetes</taxon>
        <taxon>Micrococcales</taxon>
        <taxon>Intrasporangiaceae</taxon>
        <taxon>Knoellia</taxon>
    </lineage>
</organism>
<reference evidence="1 2" key="1">
    <citation type="submission" date="2013-08" db="EMBL/GenBank/DDBJ databases">
        <title>The genome sequence of Knoellia aerolata.</title>
        <authorList>
            <person name="Zhu W."/>
            <person name="Wang G."/>
        </authorList>
    </citation>
    <scope>NUCLEOTIDE SEQUENCE [LARGE SCALE GENOMIC DNA]</scope>
    <source>
        <strain evidence="1 2">DSM 18566</strain>
    </source>
</reference>
<dbReference type="AlphaFoldDB" id="A0A0A0JR14"/>
<dbReference type="EMBL" id="AVPL01000064">
    <property type="protein sequence ID" value="KGN39905.1"/>
    <property type="molecule type" value="Genomic_DNA"/>
</dbReference>
<keyword evidence="2" id="KW-1185">Reference proteome</keyword>
<name>A0A0A0JR14_9MICO</name>
<evidence type="ECO:0000313" key="1">
    <source>
        <dbReference type="EMBL" id="KGN39905.1"/>
    </source>
</evidence>
<accession>A0A0A0JR14</accession>
<protein>
    <submittedName>
        <fullName evidence="1">Uncharacterized protein</fullName>
    </submittedName>
</protein>
<dbReference type="Proteomes" id="UP000030013">
    <property type="component" value="Unassembled WGS sequence"/>
</dbReference>
<evidence type="ECO:0000313" key="2">
    <source>
        <dbReference type="Proteomes" id="UP000030013"/>
    </source>
</evidence>
<sequence>MRGGVAVLLAVLVCVTAWGVLRDGDPEQPQQTTARTPDGALTFAMPATWRTRACPADEGDCLRVTSPDMTEAEAATVAFLPPNPVEGTPVDALVNPGVTVPGSTSVTVDGLPATRLDPDEQQGQDAILVAGRARTAVGSTFMVLCPVGGDPESSRAMCDQILRTLKVTR</sequence>
<dbReference type="eggNOG" id="ENOG50321SA">
    <property type="taxonomic scope" value="Bacteria"/>
</dbReference>
<proteinExistence type="predicted"/>
<comment type="caution">
    <text evidence="1">The sequence shown here is derived from an EMBL/GenBank/DDBJ whole genome shotgun (WGS) entry which is preliminary data.</text>
</comment>
<gene>
    <name evidence="1" type="ORF">N801_17915</name>
</gene>